<dbReference type="EMBL" id="MU004288">
    <property type="protein sequence ID" value="KAF2663050.1"/>
    <property type="molecule type" value="Genomic_DNA"/>
</dbReference>
<dbReference type="OrthoDB" id="1898716at2759"/>
<feature type="region of interest" description="Disordered" evidence="7">
    <location>
        <begin position="132"/>
        <end position="497"/>
    </location>
</feature>
<feature type="domain" description="MADS-box" evidence="8">
    <location>
        <begin position="1"/>
        <end position="61"/>
    </location>
</feature>
<keyword evidence="4" id="KW-0804">Transcription</keyword>
<keyword evidence="2" id="KW-0805">Transcription regulation</keyword>
<evidence type="ECO:0000313" key="10">
    <source>
        <dbReference type="Proteomes" id="UP000799324"/>
    </source>
</evidence>
<dbReference type="InterPro" id="IPR033896">
    <property type="entry name" value="MEF2-like_N"/>
</dbReference>
<feature type="region of interest" description="Disordered" evidence="7">
    <location>
        <begin position="530"/>
        <end position="571"/>
    </location>
</feature>
<proteinExistence type="inferred from homology"/>
<dbReference type="PROSITE" id="PS50066">
    <property type="entry name" value="MADS_BOX_2"/>
    <property type="match status" value="1"/>
</dbReference>
<keyword evidence="5" id="KW-0539">Nucleus</keyword>
<reference evidence="9" key="1">
    <citation type="journal article" date="2020" name="Stud. Mycol.">
        <title>101 Dothideomycetes genomes: a test case for predicting lifestyles and emergence of pathogens.</title>
        <authorList>
            <person name="Haridas S."/>
            <person name="Albert R."/>
            <person name="Binder M."/>
            <person name="Bloem J."/>
            <person name="Labutti K."/>
            <person name="Salamov A."/>
            <person name="Andreopoulos B."/>
            <person name="Baker S."/>
            <person name="Barry K."/>
            <person name="Bills G."/>
            <person name="Bluhm B."/>
            <person name="Cannon C."/>
            <person name="Castanera R."/>
            <person name="Culley D."/>
            <person name="Daum C."/>
            <person name="Ezra D."/>
            <person name="Gonzalez J."/>
            <person name="Henrissat B."/>
            <person name="Kuo A."/>
            <person name="Liang C."/>
            <person name="Lipzen A."/>
            <person name="Lutzoni F."/>
            <person name="Magnuson J."/>
            <person name="Mondo S."/>
            <person name="Nolan M."/>
            <person name="Ohm R."/>
            <person name="Pangilinan J."/>
            <person name="Park H.-J."/>
            <person name="Ramirez L."/>
            <person name="Alfaro M."/>
            <person name="Sun H."/>
            <person name="Tritt A."/>
            <person name="Yoshinaga Y."/>
            <person name="Zwiers L.-H."/>
            <person name="Turgeon B."/>
            <person name="Goodwin S."/>
            <person name="Spatafora J."/>
            <person name="Crous P."/>
            <person name="Grigoriev I."/>
        </authorList>
    </citation>
    <scope>NUCLEOTIDE SEQUENCE</scope>
    <source>
        <strain evidence="9">CBS 122681</strain>
    </source>
</reference>
<feature type="compositionally biased region" description="Basic and acidic residues" evidence="7">
    <location>
        <begin position="548"/>
        <end position="557"/>
    </location>
</feature>
<dbReference type="GO" id="GO:0033554">
    <property type="term" value="P:cellular response to stress"/>
    <property type="evidence" value="ECO:0007669"/>
    <property type="project" value="UniProtKB-ARBA"/>
</dbReference>
<dbReference type="GO" id="GO:0000977">
    <property type="term" value="F:RNA polymerase II transcription regulatory region sequence-specific DNA binding"/>
    <property type="evidence" value="ECO:0007669"/>
    <property type="project" value="InterPro"/>
</dbReference>
<dbReference type="InterPro" id="IPR036879">
    <property type="entry name" value="TF_MADSbox_sf"/>
</dbReference>
<dbReference type="PRINTS" id="PR00404">
    <property type="entry name" value="MADSDOMAIN"/>
</dbReference>
<evidence type="ECO:0000256" key="5">
    <source>
        <dbReference type="ARBA" id="ARBA00023242"/>
    </source>
</evidence>
<name>A0A6A6TTF9_9PLEO</name>
<dbReference type="Pfam" id="PF00319">
    <property type="entry name" value="SRF-TF"/>
    <property type="match status" value="1"/>
</dbReference>
<feature type="compositionally biased region" description="Pro residues" evidence="7">
    <location>
        <begin position="474"/>
        <end position="485"/>
    </location>
</feature>
<dbReference type="InterPro" id="IPR050142">
    <property type="entry name" value="MADS-box/MEF2_TF"/>
</dbReference>
<dbReference type="Gene3D" id="3.40.1810.10">
    <property type="entry name" value="Transcription factor, MADS-box"/>
    <property type="match status" value="1"/>
</dbReference>
<feature type="compositionally biased region" description="Polar residues" evidence="7">
    <location>
        <begin position="365"/>
        <end position="402"/>
    </location>
</feature>
<evidence type="ECO:0000256" key="7">
    <source>
        <dbReference type="SAM" id="MobiDB-lite"/>
    </source>
</evidence>
<evidence type="ECO:0000256" key="2">
    <source>
        <dbReference type="ARBA" id="ARBA00023015"/>
    </source>
</evidence>
<keyword evidence="10" id="KW-1185">Reference proteome</keyword>
<comment type="subcellular location">
    <subcellularLocation>
        <location evidence="1">Nucleus</location>
    </subcellularLocation>
</comment>
<organism evidence="9 10">
    <name type="scientific">Lophiostoma macrostomum CBS 122681</name>
    <dbReference type="NCBI Taxonomy" id="1314788"/>
    <lineage>
        <taxon>Eukaryota</taxon>
        <taxon>Fungi</taxon>
        <taxon>Dikarya</taxon>
        <taxon>Ascomycota</taxon>
        <taxon>Pezizomycotina</taxon>
        <taxon>Dothideomycetes</taxon>
        <taxon>Pleosporomycetidae</taxon>
        <taxon>Pleosporales</taxon>
        <taxon>Lophiostomataceae</taxon>
        <taxon>Lophiostoma</taxon>
    </lineage>
</organism>
<dbReference type="SMART" id="SM00432">
    <property type="entry name" value="MADS"/>
    <property type="match status" value="1"/>
</dbReference>
<dbReference type="Proteomes" id="UP000799324">
    <property type="component" value="Unassembled WGS sequence"/>
</dbReference>
<feature type="compositionally biased region" description="Pro residues" evidence="7">
    <location>
        <begin position="184"/>
        <end position="201"/>
    </location>
</feature>
<feature type="region of interest" description="Disordered" evidence="7">
    <location>
        <begin position="78"/>
        <end position="119"/>
    </location>
</feature>
<dbReference type="PANTHER" id="PTHR48019">
    <property type="entry name" value="SERUM RESPONSE FACTOR HOMOLOG"/>
    <property type="match status" value="1"/>
</dbReference>
<dbReference type="FunFam" id="3.40.1810.10:FF:000013">
    <property type="entry name" value="Transcription factor, MADS-box"/>
    <property type="match status" value="1"/>
</dbReference>
<sequence length="571" mass="62285">MGRRKIEIKAIKDDRNRSVTFLKRKGGLFKKAHELSVLCSVDVAVIIFGHNKKLYEFSSGDINETIGRYQYYGGAHEHKGPEDFMGKDNIGSGDEDDDHMGGSPPRGSHTPPEHAMMPHHLQNTPAFQHIRHVTPSASPPMPNGIPFQHRHPSPQPGSLSRPDSRTHIRRPSSNLAPPQHHLSQPPPPPNNYAYMPNPPFYNPQAAQGMQPKPPGPPQQPQFQYTHPPPTNPQIQQFMQQEQRRQSMPPTFQQQQQHQQQQQQMQPQQQERPPQQSSMPVPSPPQPEQNHFQSPPLPQPKPLPSAAKHSIFTPIDDSRSMLAAHWGSSNSIDPPRSEAVAPVVKMETGIRSQSIDVASMARHQHQNGTSPPQPLPSQIAQPQRTQSTSSAPTMPPSRTNSIATDAKRPRLKVQIPSEHSDAGSATADSSPKESGTTGVTPARTSTDASHSSSGVLLPPPSPSANSLLSAGASGPPNPFARPPPPANNGSYGSRSEMETPISALPSRFVDGLLPSPSSFYPEGWFRDSNMLPSPLPFQTPVASNGPVFGDERKRKTSDEGSDGSSAQKRIKA</sequence>
<feature type="compositionally biased region" description="Low complexity" evidence="7">
    <location>
        <begin position="233"/>
        <end position="279"/>
    </location>
</feature>
<dbReference type="GO" id="GO:0045944">
    <property type="term" value="P:positive regulation of transcription by RNA polymerase II"/>
    <property type="evidence" value="ECO:0007669"/>
    <property type="project" value="InterPro"/>
</dbReference>
<comment type="similarity">
    <text evidence="6">Belongs to the MEF2 family.</text>
</comment>
<keyword evidence="3" id="KW-0238">DNA-binding</keyword>
<dbReference type="SUPFAM" id="SSF55455">
    <property type="entry name" value="SRF-like"/>
    <property type="match status" value="1"/>
</dbReference>
<evidence type="ECO:0000256" key="4">
    <source>
        <dbReference type="ARBA" id="ARBA00023163"/>
    </source>
</evidence>
<dbReference type="CDD" id="cd00265">
    <property type="entry name" value="MADS_MEF2_like"/>
    <property type="match status" value="1"/>
</dbReference>
<dbReference type="AlphaFoldDB" id="A0A6A6TTF9"/>
<dbReference type="InterPro" id="IPR002100">
    <property type="entry name" value="TF_MADSbox"/>
</dbReference>
<feature type="compositionally biased region" description="Polar residues" evidence="7">
    <location>
        <begin position="561"/>
        <end position="571"/>
    </location>
</feature>
<dbReference type="GO" id="GO:0008301">
    <property type="term" value="F:DNA binding, bending"/>
    <property type="evidence" value="ECO:0007669"/>
    <property type="project" value="UniProtKB-ARBA"/>
</dbReference>
<protein>
    <recommendedName>
        <fullName evidence="8">MADS-box domain-containing protein</fullName>
    </recommendedName>
</protein>
<feature type="compositionally biased region" description="Polar residues" evidence="7">
    <location>
        <begin position="425"/>
        <end position="447"/>
    </location>
</feature>
<dbReference type="PROSITE" id="PS00350">
    <property type="entry name" value="MADS_BOX_1"/>
    <property type="match status" value="1"/>
</dbReference>
<evidence type="ECO:0000256" key="3">
    <source>
        <dbReference type="ARBA" id="ARBA00023125"/>
    </source>
</evidence>
<dbReference type="GO" id="GO:0046983">
    <property type="term" value="F:protein dimerization activity"/>
    <property type="evidence" value="ECO:0007669"/>
    <property type="project" value="InterPro"/>
</dbReference>
<evidence type="ECO:0000256" key="6">
    <source>
        <dbReference type="ARBA" id="ARBA00025805"/>
    </source>
</evidence>
<dbReference type="GO" id="GO:0005634">
    <property type="term" value="C:nucleus"/>
    <property type="evidence" value="ECO:0007669"/>
    <property type="project" value="UniProtKB-SubCell"/>
</dbReference>
<accession>A0A6A6TTF9</accession>
<evidence type="ECO:0000259" key="8">
    <source>
        <dbReference type="PROSITE" id="PS50066"/>
    </source>
</evidence>
<evidence type="ECO:0000256" key="1">
    <source>
        <dbReference type="ARBA" id="ARBA00004123"/>
    </source>
</evidence>
<evidence type="ECO:0000313" key="9">
    <source>
        <dbReference type="EMBL" id="KAF2663050.1"/>
    </source>
</evidence>
<gene>
    <name evidence="9" type="ORF">K491DRAFT_772903</name>
</gene>
<feature type="compositionally biased region" description="Low complexity" evidence="7">
    <location>
        <begin position="462"/>
        <end position="473"/>
    </location>
</feature>